<name>A0ABQ2H327_9PSED</name>
<evidence type="ECO:0000313" key="3">
    <source>
        <dbReference type="Proteomes" id="UP000616499"/>
    </source>
</evidence>
<dbReference type="Proteomes" id="UP000616499">
    <property type="component" value="Unassembled WGS sequence"/>
</dbReference>
<organism evidence="2 3">
    <name type="scientific">Pseudomonas asuensis</name>
    <dbReference type="NCBI Taxonomy" id="1825787"/>
    <lineage>
        <taxon>Bacteria</taxon>
        <taxon>Pseudomonadati</taxon>
        <taxon>Pseudomonadota</taxon>
        <taxon>Gammaproteobacteria</taxon>
        <taxon>Pseudomonadales</taxon>
        <taxon>Pseudomonadaceae</taxon>
        <taxon>Pseudomonas</taxon>
    </lineage>
</organism>
<comment type="caution">
    <text evidence="2">The sequence shown here is derived from an EMBL/GenBank/DDBJ whole genome shotgun (WGS) entry which is preliminary data.</text>
</comment>
<dbReference type="EMBL" id="BMNW01000020">
    <property type="protein sequence ID" value="GGM30753.1"/>
    <property type="molecule type" value="Genomic_DNA"/>
</dbReference>
<sequence length="54" mass="5901">MELFAKNGFKSKESPQPSMGKPSVGKASRKGAKRVDMLDSWARLPGCYGTGKRQ</sequence>
<accession>A0ABQ2H327</accession>
<evidence type="ECO:0000313" key="2">
    <source>
        <dbReference type="EMBL" id="GGM30753.1"/>
    </source>
</evidence>
<evidence type="ECO:0000256" key="1">
    <source>
        <dbReference type="SAM" id="MobiDB-lite"/>
    </source>
</evidence>
<protein>
    <submittedName>
        <fullName evidence="2">Uncharacterized protein</fullName>
    </submittedName>
</protein>
<reference evidence="3" key="1">
    <citation type="journal article" date="2019" name="Int. J. Syst. Evol. Microbiol.">
        <title>The Global Catalogue of Microorganisms (GCM) 10K type strain sequencing project: providing services to taxonomists for standard genome sequencing and annotation.</title>
        <authorList>
            <consortium name="The Broad Institute Genomics Platform"/>
            <consortium name="The Broad Institute Genome Sequencing Center for Infectious Disease"/>
            <person name="Wu L."/>
            <person name="Ma J."/>
        </authorList>
    </citation>
    <scope>NUCLEOTIDE SEQUENCE [LARGE SCALE GENOMIC DNA]</scope>
    <source>
        <strain evidence="3">JCM 13501</strain>
    </source>
</reference>
<gene>
    <name evidence="2" type="ORF">GCM10009425_46750</name>
</gene>
<keyword evidence="3" id="KW-1185">Reference proteome</keyword>
<proteinExistence type="predicted"/>
<feature type="region of interest" description="Disordered" evidence="1">
    <location>
        <begin position="1"/>
        <end position="36"/>
    </location>
</feature>